<sequence length="122" mass="13769">MLPMARNILIIEDDAEILRVLETVLTFHDFEVTGLDRTDDIIGAVKAYNPDLVLTDYMLPGLNGGRICQLIKGNEDTRHIPVILISAYHEQAIALVNFGYDAFVPKPFDINKLVKTINRFLN</sequence>
<keyword evidence="1" id="KW-0597">Phosphoprotein</keyword>
<dbReference type="PANTHER" id="PTHR44591:SF3">
    <property type="entry name" value="RESPONSE REGULATORY DOMAIN-CONTAINING PROTEIN"/>
    <property type="match status" value="1"/>
</dbReference>
<dbReference type="InterPro" id="IPR050595">
    <property type="entry name" value="Bact_response_regulator"/>
</dbReference>
<dbReference type="Gene3D" id="3.40.50.2300">
    <property type="match status" value="1"/>
</dbReference>
<dbReference type="EMBL" id="FNCG01000023">
    <property type="protein sequence ID" value="SDI55504.1"/>
    <property type="molecule type" value="Genomic_DNA"/>
</dbReference>
<dbReference type="STRING" id="551996.SAMN05192573_12349"/>
<evidence type="ECO:0000256" key="1">
    <source>
        <dbReference type="ARBA" id="ARBA00022553"/>
    </source>
</evidence>
<dbReference type="PROSITE" id="PS50110">
    <property type="entry name" value="RESPONSE_REGULATORY"/>
    <property type="match status" value="1"/>
</dbReference>
<dbReference type="GO" id="GO:0000160">
    <property type="term" value="P:phosphorelay signal transduction system"/>
    <property type="evidence" value="ECO:0007669"/>
    <property type="project" value="InterPro"/>
</dbReference>
<dbReference type="OrthoDB" id="795853at2"/>
<dbReference type="Pfam" id="PF00072">
    <property type="entry name" value="Response_reg"/>
    <property type="match status" value="1"/>
</dbReference>
<proteinExistence type="predicted"/>
<dbReference type="SUPFAM" id="SSF52172">
    <property type="entry name" value="CheY-like"/>
    <property type="match status" value="1"/>
</dbReference>
<dbReference type="InterPro" id="IPR001789">
    <property type="entry name" value="Sig_transdc_resp-reg_receiver"/>
</dbReference>
<reference evidence="3" key="1">
    <citation type="submission" date="2016-10" db="EMBL/GenBank/DDBJ databases">
        <authorList>
            <person name="Varghese N."/>
            <person name="Submissions S."/>
        </authorList>
    </citation>
    <scope>NUCLEOTIDE SEQUENCE [LARGE SCALE GENOMIC DNA]</scope>
    <source>
        <strain evidence="3">Gh-67</strain>
    </source>
</reference>
<evidence type="ECO:0000313" key="3">
    <source>
        <dbReference type="Proteomes" id="UP000199705"/>
    </source>
</evidence>
<dbReference type="InterPro" id="IPR011006">
    <property type="entry name" value="CheY-like_superfamily"/>
</dbReference>
<name>A0A1G8LIJ4_9SPHI</name>
<accession>A0A1G8LIJ4</accession>
<evidence type="ECO:0000313" key="2">
    <source>
        <dbReference type="EMBL" id="SDI55504.1"/>
    </source>
</evidence>
<protein>
    <submittedName>
        <fullName evidence="2">Putative two-component system response regulator</fullName>
    </submittedName>
</protein>
<dbReference type="SMART" id="SM00448">
    <property type="entry name" value="REC"/>
    <property type="match status" value="1"/>
</dbReference>
<dbReference type="PANTHER" id="PTHR44591">
    <property type="entry name" value="STRESS RESPONSE REGULATOR PROTEIN 1"/>
    <property type="match status" value="1"/>
</dbReference>
<gene>
    <name evidence="2" type="ORF">SAMN05192573_12349</name>
</gene>
<organism evidence="2 3">
    <name type="scientific">Mucilaginibacter gossypii</name>
    <dbReference type="NCBI Taxonomy" id="551996"/>
    <lineage>
        <taxon>Bacteria</taxon>
        <taxon>Pseudomonadati</taxon>
        <taxon>Bacteroidota</taxon>
        <taxon>Sphingobacteriia</taxon>
        <taxon>Sphingobacteriales</taxon>
        <taxon>Sphingobacteriaceae</taxon>
        <taxon>Mucilaginibacter</taxon>
    </lineage>
</organism>
<keyword evidence="3" id="KW-1185">Reference proteome</keyword>
<dbReference type="Proteomes" id="UP000199705">
    <property type="component" value="Unassembled WGS sequence"/>
</dbReference>
<dbReference type="AlphaFoldDB" id="A0A1G8LIJ4"/>